<sequence length="293" mass="30208">MDGSPMASSAVPAAIPVAGRAALIRAAASRASVRRAAVSRQPPEAATGAVPAFRDRVEARPRPATDRCSRPAAPPAARTCASRTRPVSAPVVRAAGPNGPEAARTMRKKSATTTAARGADVTVPGAPGFAFALALAALAFCLLPMTAAAQDARADRFRDWMLYRAGGQCLLTTQIASRASGSTIAEVILRPRGDGEPGAAIGVRVPNGVSLADAIAYVHPERPGEAVGLQWQSCDAERCLAAGTLSEAGLDRLKRGRFIVLGFRPVAGARTLNVDIPLFGVTAGWRALEACAE</sequence>
<feature type="compositionally biased region" description="Low complexity" evidence="1">
    <location>
        <begin position="75"/>
        <end position="86"/>
    </location>
</feature>
<proteinExistence type="predicted"/>
<evidence type="ECO:0008006" key="4">
    <source>
        <dbReference type="Google" id="ProtNLM"/>
    </source>
</evidence>
<name>A0A4P6V157_9HYPH</name>
<dbReference type="InterPro" id="IPR010642">
    <property type="entry name" value="Invasion_prot_B"/>
</dbReference>
<organism evidence="2 3">
    <name type="scientific">Roseitalea porphyridii</name>
    <dbReference type="NCBI Taxonomy" id="1852022"/>
    <lineage>
        <taxon>Bacteria</taxon>
        <taxon>Pseudomonadati</taxon>
        <taxon>Pseudomonadota</taxon>
        <taxon>Alphaproteobacteria</taxon>
        <taxon>Hyphomicrobiales</taxon>
        <taxon>Ahrensiaceae</taxon>
        <taxon>Roseitalea</taxon>
    </lineage>
</organism>
<feature type="region of interest" description="Disordered" evidence="1">
    <location>
        <begin position="38"/>
        <end position="86"/>
    </location>
</feature>
<dbReference type="Proteomes" id="UP000293719">
    <property type="component" value="Chromosome"/>
</dbReference>
<dbReference type="Pfam" id="PF06776">
    <property type="entry name" value="IalB"/>
    <property type="match status" value="1"/>
</dbReference>
<evidence type="ECO:0000256" key="1">
    <source>
        <dbReference type="SAM" id="MobiDB-lite"/>
    </source>
</evidence>
<evidence type="ECO:0000313" key="3">
    <source>
        <dbReference type="Proteomes" id="UP000293719"/>
    </source>
</evidence>
<reference evidence="2 3" key="1">
    <citation type="journal article" date="2017" name="Int. J. Syst. Evol. Microbiol.">
        <title>Roseitalea porphyridii gen. nov., sp. nov., isolated from a red alga, and reclassification of Hoeflea suaedae Chung et al. 2013 as Pseudohoeflea suaedae gen. nov., comb. nov.</title>
        <authorList>
            <person name="Hyeon J.W."/>
            <person name="Jeong S.E."/>
            <person name="Baek K."/>
            <person name="Jeon C.O."/>
        </authorList>
    </citation>
    <scope>NUCLEOTIDE SEQUENCE [LARGE SCALE GENOMIC DNA]</scope>
    <source>
        <strain evidence="2 3">MA7-20</strain>
    </source>
</reference>
<keyword evidence="3" id="KW-1185">Reference proteome</keyword>
<gene>
    <name evidence="2" type="ORF">E0E05_07210</name>
</gene>
<dbReference type="KEGG" id="rpod:E0E05_07210"/>
<dbReference type="InterPro" id="IPR038696">
    <property type="entry name" value="IalB_sf"/>
</dbReference>
<dbReference type="AlphaFoldDB" id="A0A4P6V157"/>
<feature type="compositionally biased region" description="Basic and acidic residues" evidence="1">
    <location>
        <begin position="53"/>
        <end position="69"/>
    </location>
</feature>
<dbReference type="Gene3D" id="2.60.40.1880">
    <property type="entry name" value="Invasion associated locus B (IalB) protein"/>
    <property type="match status" value="1"/>
</dbReference>
<protein>
    <recommendedName>
        <fullName evidence="4">Invasion associated locus B family protein</fullName>
    </recommendedName>
</protein>
<dbReference type="EMBL" id="CP036532">
    <property type="protein sequence ID" value="QBK30404.1"/>
    <property type="molecule type" value="Genomic_DNA"/>
</dbReference>
<evidence type="ECO:0000313" key="2">
    <source>
        <dbReference type="EMBL" id="QBK30404.1"/>
    </source>
</evidence>
<accession>A0A4P6V157</accession>